<dbReference type="SMART" id="SM00418">
    <property type="entry name" value="HTH_ARSR"/>
    <property type="match status" value="1"/>
</dbReference>
<dbReference type="PROSITE" id="PS50987">
    <property type="entry name" value="HTH_ARSR_2"/>
    <property type="match status" value="1"/>
</dbReference>
<keyword evidence="1" id="KW-0472">Membrane</keyword>
<dbReference type="PRINTS" id="PR00778">
    <property type="entry name" value="HTHARSR"/>
</dbReference>
<dbReference type="SUPFAM" id="SSF46785">
    <property type="entry name" value="Winged helix' DNA-binding domain"/>
    <property type="match status" value="1"/>
</dbReference>
<sequence length="164" mass="19535">MNVLADKNKLQSFYQTIIILHLKYLIINKKLKKYLRNQKVSYKFATEWFRNLIFKPMRRDVFQAIADPTRRAIIALIAIEALTPNAIADNFNTTRQAVSKHLKILTECELVKQEHQGREIYYSLQIDKMKEIDNWLEQYRKIWETSFNQLDKILSTIKKSKNGK</sequence>
<dbReference type="InterPro" id="IPR011991">
    <property type="entry name" value="ArsR-like_HTH"/>
</dbReference>
<organism evidence="3 4">
    <name type="scientific">Flavobacterium hankyongi</name>
    <dbReference type="NCBI Taxonomy" id="1176532"/>
    <lineage>
        <taxon>Bacteria</taxon>
        <taxon>Pseudomonadati</taxon>
        <taxon>Bacteroidota</taxon>
        <taxon>Flavobacteriia</taxon>
        <taxon>Flavobacteriales</taxon>
        <taxon>Flavobacteriaceae</taxon>
        <taxon>Flavobacterium</taxon>
    </lineage>
</organism>
<keyword evidence="1" id="KW-1133">Transmembrane helix</keyword>
<dbReference type="InterPro" id="IPR036390">
    <property type="entry name" value="WH_DNA-bd_sf"/>
</dbReference>
<feature type="transmembrane region" description="Helical" evidence="1">
    <location>
        <begin position="12"/>
        <end position="27"/>
    </location>
</feature>
<dbReference type="PANTHER" id="PTHR38600">
    <property type="entry name" value="TRANSCRIPTIONAL REGULATORY PROTEIN"/>
    <property type="match status" value="1"/>
</dbReference>
<gene>
    <name evidence="3" type="ORF">GCM10023230_30360</name>
</gene>
<dbReference type="Gene3D" id="1.10.10.10">
    <property type="entry name" value="Winged helix-like DNA-binding domain superfamily/Winged helix DNA-binding domain"/>
    <property type="match status" value="1"/>
</dbReference>
<dbReference type="Proteomes" id="UP001500141">
    <property type="component" value="Unassembled WGS sequence"/>
</dbReference>
<keyword evidence="1" id="KW-0812">Transmembrane</keyword>
<comment type="caution">
    <text evidence="3">The sequence shown here is derived from an EMBL/GenBank/DDBJ whole genome shotgun (WGS) entry which is preliminary data.</text>
</comment>
<feature type="domain" description="HTH arsR-type" evidence="2">
    <location>
        <begin position="50"/>
        <end position="144"/>
    </location>
</feature>
<dbReference type="PANTHER" id="PTHR38600:SF1">
    <property type="entry name" value="TRANSCRIPTIONAL REGULATORY PROTEIN"/>
    <property type="match status" value="1"/>
</dbReference>
<keyword evidence="4" id="KW-1185">Reference proteome</keyword>
<dbReference type="CDD" id="cd00090">
    <property type="entry name" value="HTH_ARSR"/>
    <property type="match status" value="1"/>
</dbReference>
<reference evidence="4" key="1">
    <citation type="journal article" date="2019" name="Int. J. Syst. Evol. Microbiol.">
        <title>The Global Catalogue of Microorganisms (GCM) 10K type strain sequencing project: providing services to taxonomists for standard genome sequencing and annotation.</title>
        <authorList>
            <consortium name="The Broad Institute Genomics Platform"/>
            <consortium name="The Broad Institute Genome Sequencing Center for Infectious Disease"/>
            <person name="Wu L."/>
            <person name="Ma J."/>
        </authorList>
    </citation>
    <scope>NUCLEOTIDE SEQUENCE [LARGE SCALE GENOMIC DNA]</scope>
    <source>
        <strain evidence="4">JCM 18198</strain>
    </source>
</reference>
<accession>A0ABP9AA96</accession>
<protein>
    <recommendedName>
        <fullName evidence="2">HTH arsR-type domain-containing protein</fullName>
    </recommendedName>
</protein>
<name>A0ABP9AA96_9FLAO</name>
<dbReference type="Pfam" id="PF12840">
    <property type="entry name" value="HTH_20"/>
    <property type="match status" value="1"/>
</dbReference>
<proteinExistence type="predicted"/>
<evidence type="ECO:0000313" key="3">
    <source>
        <dbReference type="EMBL" id="GAA4777092.1"/>
    </source>
</evidence>
<dbReference type="EMBL" id="BAABIP010000022">
    <property type="protein sequence ID" value="GAA4777092.1"/>
    <property type="molecule type" value="Genomic_DNA"/>
</dbReference>
<evidence type="ECO:0000256" key="1">
    <source>
        <dbReference type="SAM" id="Phobius"/>
    </source>
</evidence>
<evidence type="ECO:0000313" key="4">
    <source>
        <dbReference type="Proteomes" id="UP001500141"/>
    </source>
</evidence>
<dbReference type="InterPro" id="IPR001845">
    <property type="entry name" value="HTH_ArsR_DNA-bd_dom"/>
</dbReference>
<dbReference type="InterPro" id="IPR036388">
    <property type="entry name" value="WH-like_DNA-bd_sf"/>
</dbReference>
<evidence type="ECO:0000259" key="2">
    <source>
        <dbReference type="PROSITE" id="PS50987"/>
    </source>
</evidence>
<dbReference type="NCBIfam" id="NF033788">
    <property type="entry name" value="HTH_metalloreg"/>
    <property type="match status" value="1"/>
</dbReference>